<dbReference type="Gene3D" id="3.30.200.20">
    <property type="entry name" value="Phosphorylase Kinase, domain 1"/>
    <property type="match status" value="1"/>
</dbReference>
<dbReference type="SUPFAM" id="SSF53474">
    <property type="entry name" value="alpha/beta-Hydrolases"/>
    <property type="match status" value="1"/>
</dbReference>
<dbReference type="InterPro" id="IPR011009">
    <property type="entry name" value="Kinase-like_dom_sf"/>
</dbReference>
<name>A0A5N6KTF3_9ROSI</name>
<gene>
    <name evidence="2" type="ORF">FH972_022655</name>
</gene>
<keyword evidence="3" id="KW-1185">Reference proteome</keyword>
<dbReference type="InterPro" id="IPR029058">
    <property type="entry name" value="AB_hydrolase_fold"/>
</dbReference>
<dbReference type="AlphaFoldDB" id="A0A5N6KTF3"/>
<dbReference type="InterPro" id="IPR000073">
    <property type="entry name" value="AB_hydrolase_1"/>
</dbReference>
<dbReference type="Gene3D" id="3.40.50.1820">
    <property type="entry name" value="alpha/beta hydrolase"/>
    <property type="match status" value="1"/>
</dbReference>
<dbReference type="PANTHER" id="PTHR37017:SF11">
    <property type="entry name" value="ESTERASE_LIPASE_THIOESTERASE DOMAIN-CONTAINING PROTEIN"/>
    <property type="match status" value="1"/>
</dbReference>
<dbReference type="OrthoDB" id="5412996at2759"/>
<sequence>MSTSKPTILLVPGAWHTSAVYTPLQQELDPFLEGSIHTIDFPSLQRGDFANESHPPRSLFPDDVAHIRDTLKRHVEESKREVIVVMNSYGSIPTQNALRGLSKRERSANGDQGGVVALLYIASRPLGFGESMASTGMAPSMSRDKPENFEYVDPPPSAHSLFYSDLEDAEALGCASQLQPQSNSVFQGVADHKPWDLIPSFYLVCKRDVCIPSGTQELWAKQCGMTVMKVDAGHVPFMSSPAAVADMVRSINSLDMENVPPRMGFDDVAWEKSEEDFKTWSQRYLRDEPTMYAIGHLITKHRLGTPELLERIPAGAYNLVYRMKFLDGGSAIARFPKPGQVKFPEEKVRNEVATMRFIQEHTTIPVPFVLHYGMSDESPDGLGPFIIMEWIESSTSLYDLLRLPNLPDKERPVINPDIPLERIEYIYSQLADILLQLSRLKLPKIGSLRQIDEETWKVDQRPLSQQMNALIELGSFPSHELLNTTSDSTQAYYCGLSEQMMHHFITQPHYCFRTTTEGQFRFMARWLFRKLANEGRLPSQDGTEGNNFPLFFDDMRPSNILLSKNDRIVGLIDWEFVYAAPPSFTNSPPWWLMMDEPEYWPADRTAWPELYERQLVIFLRCLKAKEDEKSVKEAERLSTAMRQSWDTGDFWIDYMVRRPWAFDTIYWREIDKRFFDVKEGASLDDVLDARKELAGDQVREKMRDCILDKVDHHNRMHDDRTTCCFDWEKIDIDV</sequence>
<accession>A0A5N6KTF3</accession>
<evidence type="ECO:0000313" key="3">
    <source>
        <dbReference type="Proteomes" id="UP000327013"/>
    </source>
</evidence>
<dbReference type="Pfam" id="PF12697">
    <property type="entry name" value="Abhydrolase_6"/>
    <property type="match status" value="1"/>
</dbReference>
<reference evidence="2 3" key="1">
    <citation type="submission" date="2019-06" db="EMBL/GenBank/DDBJ databases">
        <title>A chromosomal-level reference genome of Carpinus fangiana (Coryloideae, Betulaceae).</title>
        <authorList>
            <person name="Yang X."/>
            <person name="Wang Z."/>
            <person name="Zhang L."/>
            <person name="Hao G."/>
            <person name="Liu J."/>
            <person name="Yang Y."/>
        </authorList>
    </citation>
    <scope>NUCLEOTIDE SEQUENCE [LARGE SCALE GENOMIC DNA]</scope>
    <source>
        <strain evidence="2">Cfa_2016G</strain>
        <tissue evidence="2">Leaf</tissue>
    </source>
</reference>
<dbReference type="SUPFAM" id="SSF56112">
    <property type="entry name" value="Protein kinase-like (PK-like)"/>
    <property type="match status" value="1"/>
</dbReference>
<protein>
    <recommendedName>
        <fullName evidence="1">AB hydrolase-1 domain-containing protein</fullName>
    </recommendedName>
</protein>
<evidence type="ECO:0000313" key="2">
    <source>
        <dbReference type="EMBL" id="KAB8343061.1"/>
    </source>
</evidence>
<dbReference type="EMBL" id="VIBQ01000012">
    <property type="protein sequence ID" value="KAB8343061.1"/>
    <property type="molecule type" value="Genomic_DNA"/>
</dbReference>
<proteinExistence type="predicted"/>
<evidence type="ECO:0000259" key="1">
    <source>
        <dbReference type="Pfam" id="PF12697"/>
    </source>
</evidence>
<dbReference type="PANTHER" id="PTHR37017">
    <property type="entry name" value="AB HYDROLASE-1 DOMAIN-CONTAINING PROTEIN-RELATED"/>
    <property type="match status" value="1"/>
</dbReference>
<organism evidence="2 3">
    <name type="scientific">Carpinus fangiana</name>
    <dbReference type="NCBI Taxonomy" id="176857"/>
    <lineage>
        <taxon>Eukaryota</taxon>
        <taxon>Viridiplantae</taxon>
        <taxon>Streptophyta</taxon>
        <taxon>Embryophyta</taxon>
        <taxon>Tracheophyta</taxon>
        <taxon>Spermatophyta</taxon>
        <taxon>Magnoliopsida</taxon>
        <taxon>eudicotyledons</taxon>
        <taxon>Gunneridae</taxon>
        <taxon>Pentapetalae</taxon>
        <taxon>rosids</taxon>
        <taxon>fabids</taxon>
        <taxon>Fagales</taxon>
        <taxon>Betulaceae</taxon>
        <taxon>Carpinus</taxon>
    </lineage>
</organism>
<dbReference type="InterPro" id="IPR052897">
    <property type="entry name" value="Sec-Metab_Biosynth_Hydrolase"/>
</dbReference>
<feature type="domain" description="AB hydrolase-1" evidence="1">
    <location>
        <begin position="8"/>
        <end position="246"/>
    </location>
</feature>
<comment type="caution">
    <text evidence="2">The sequence shown here is derived from an EMBL/GenBank/DDBJ whole genome shotgun (WGS) entry which is preliminary data.</text>
</comment>
<dbReference type="Proteomes" id="UP000327013">
    <property type="component" value="Unassembled WGS sequence"/>
</dbReference>